<proteinExistence type="predicted"/>
<protein>
    <submittedName>
        <fullName evidence="2">Uncharacterized protein</fullName>
    </submittedName>
</protein>
<feature type="compositionally biased region" description="Basic and acidic residues" evidence="1">
    <location>
        <begin position="67"/>
        <end position="84"/>
    </location>
</feature>
<name>A0ABR1Y834_9PEZI</name>
<accession>A0ABR1Y834</accession>
<organism evidence="2 3">
    <name type="scientific">Phyllosticta citrichinensis</name>
    <dbReference type="NCBI Taxonomy" id="1130410"/>
    <lineage>
        <taxon>Eukaryota</taxon>
        <taxon>Fungi</taxon>
        <taxon>Dikarya</taxon>
        <taxon>Ascomycota</taxon>
        <taxon>Pezizomycotina</taxon>
        <taxon>Dothideomycetes</taxon>
        <taxon>Dothideomycetes incertae sedis</taxon>
        <taxon>Botryosphaeriales</taxon>
        <taxon>Phyllostictaceae</taxon>
        <taxon>Phyllosticta</taxon>
    </lineage>
</organism>
<gene>
    <name evidence="2" type="ORF">IWX90DRAFT_36591</name>
</gene>
<keyword evidence="3" id="KW-1185">Reference proteome</keyword>
<reference evidence="2 3" key="1">
    <citation type="journal article" date="2022" name="G3 (Bethesda)">
        <title>Enemy or ally: a genomic approach to elucidate the lifestyle of Phyllosticta citrichinaensis.</title>
        <authorList>
            <person name="Buijs V.A."/>
            <person name="Groenewald J.Z."/>
            <person name="Haridas S."/>
            <person name="LaButti K.M."/>
            <person name="Lipzen A."/>
            <person name="Martin F.M."/>
            <person name="Barry K."/>
            <person name="Grigoriev I.V."/>
            <person name="Crous P.W."/>
            <person name="Seidl M.F."/>
        </authorList>
    </citation>
    <scope>NUCLEOTIDE SEQUENCE [LARGE SCALE GENOMIC DNA]</scope>
    <source>
        <strain evidence="2 3">CBS 129764</strain>
    </source>
</reference>
<feature type="compositionally biased region" description="Basic and acidic residues" evidence="1">
    <location>
        <begin position="132"/>
        <end position="143"/>
    </location>
</feature>
<dbReference type="Proteomes" id="UP001456524">
    <property type="component" value="Unassembled WGS sequence"/>
</dbReference>
<dbReference type="EMBL" id="JBBWUH010000001">
    <property type="protein sequence ID" value="KAK8177956.1"/>
    <property type="molecule type" value="Genomic_DNA"/>
</dbReference>
<feature type="region of interest" description="Disordered" evidence="1">
    <location>
        <begin position="131"/>
        <end position="151"/>
    </location>
</feature>
<feature type="region of interest" description="Disordered" evidence="1">
    <location>
        <begin position="55"/>
        <end position="101"/>
    </location>
</feature>
<evidence type="ECO:0000256" key="1">
    <source>
        <dbReference type="SAM" id="MobiDB-lite"/>
    </source>
</evidence>
<sequence>MAEGGLFLPSSSCPMTLAASAGACSLAAATASEGAKVARNLGVAKCRKANGNFRRADGRGRGWQSRGEAKEVEGASRVRSEKQRGPRCRRRASGDSSANHGRHHLWIPAVERCLSVCIMVVFHWNRLGCKSRGHDTKPGEDKRHRCTPIGS</sequence>
<evidence type="ECO:0000313" key="2">
    <source>
        <dbReference type="EMBL" id="KAK8177956.1"/>
    </source>
</evidence>
<evidence type="ECO:0000313" key="3">
    <source>
        <dbReference type="Proteomes" id="UP001456524"/>
    </source>
</evidence>
<comment type="caution">
    <text evidence="2">The sequence shown here is derived from an EMBL/GenBank/DDBJ whole genome shotgun (WGS) entry which is preliminary data.</text>
</comment>